<sequence>MDVRLGALGLRTILPVLAVMAASCASQPGRREATSEVDACSRLKAVIASADNRFENIKGPKSIHRLGDRWDAESIFPDTACEVWRWSGNEHYYCLWNKTGEAAARQSFEEGKKAVGTCLGSEWTLTEEQARTGRVAVFSRENADTRVSLRYLADTRRYRPTWYTSLIVGNALSDPEEIFHPAP</sequence>
<evidence type="ECO:0000313" key="3">
    <source>
        <dbReference type="Proteomes" id="UP001162030"/>
    </source>
</evidence>
<reference evidence="2 3" key="1">
    <citation type="submission" date="2023-03" db="EMBL/GenBank/DDBJ databases">
        <authorList>
            <person name="Pearce D."/>
        </authorList>
    </citation>
    <scope>NUCLEOTIDE SEQUENCE [LARGE SCALE GENOMIC DNA]</scope>
    <source>
        <strain evidence="2">Msz</strain>
    </source>
</reference>
<evidence type="ECO:0000313" key="2">
    <source>
        <dbReference type="EMBL" id="CAI8731618.1"/>
    </source>
</evidence>
<evidence type="ECO:0000256" key="1">
    <source>
        <dbReference type="SAM" id="SignalP"/>
    </source>
</evidence>
<keyword evidence="1" id="KW-0732">Signal</keyword>
<evidence type="ECO:0008006" key="4">
    <source>
        <dbReference type="Google" id="ProtNLM"/>
    </source>
</evidence>
<protein>
    <recommendedName>
        <fullName evidence="4">Lipoprotein</fullName>
    </recommendedName>
</protein>
<dbReference type="Proteomes" id="UP001162030">
    <property type="component" value="Chromosome"/>
</dbReference>
<proteinExistence type="predicted"/>
<gene>
    <name evidence="2" type="ORF">MSZNOR_0291</name>
</gene>
<keyword evidence="3" id="KW-1185">Reference proteome</keyword>
<dbReference type="EMBL" id="OX458333">
    <property type="protein sequence ID" value="CAI8731618.1"/>
    <property type="molecule type" value="Genomic_DNA"/>
</dbReference>
<dbReference type="PROSITE" id="PS51257">
    <property type="entry name" value="PROKAR_LIPOPROTEIN"/>
    <property type="match status" value="1"/>
</dbReference>
<organism evidence="2 3">
    <name type="scientific">Methylocaldum szegediense</name>
    <dbReference type="NCBI Taxonomy" id="73780"/>
    <lineage>
        <taxon>Bacteria</taxon>
        <taxon>Pseudomonadati</taxon>
        <taxon>Pseudomonadota</taxon>
        <taxon>Gammaproteobacteria</taxon>
        <taxon>Methylococcales</taxon>
        <taxon>Methylococcaceae</taxon>
        <taxon>Methylocaldum</taxon>
    </lineage>
</organism>
<dbReference type="RefSeq" id="WP_026610470.1">
    <property type="nucleotide sequence ID" value="NZ_OX458333.1"/>
</dbReference>
<feature type="signal peptide" evidence="1">
    <location>
        <begin position="1"/>
        <end position="21"/>
    </location>
</feature>
<name>A0ABN8WWP6_9GAMM</name>
<feature type="chain" id="PRO_5047356294" description="Lipoprotein" evidence="1">
    <location>
        <begin position="22"/>
        <end position="183"/>
    </location>
</feature>
<accession>A0ABN8WWP6</accession>